<keyword evidence="4 7" id="KW-1133">Transmembrane helix</keyword>
<dbReference type="PANTHER" id="PTHR23504:SF15">
    <property type="entry name" value="MAJOR FACILITATOR SUPERFAMILY (MFS) PROFILE DOMAIN-CONTAINING PROTEIN"/>
    <property type="match status" value="1"/>
</dbReference>
<dbReference type="Proteomes" id="UP001178507">
    <property type="component" value="Unassembled WGS sequence"/>
</dbReference>
<evidence type="ECO:0000256" key="6">
    <source>
        <dbReference type="SAM" id="MobiDB-lite"/>
    </source>
</evidence>
<keyword evidence="10" id="KW-1185">Reference proteome</keyword>
<keyword evidence="2" id="KW-0813">Transport</keyword>
<feature type="region of interest" description="Disordered" evidence="6">
    <location>
        <begin position="461"/>
        <end position="481"/>
    </location>
</feature>
<dbReference type="GO" id="GO:0022857">
    <property type="term" value="F:transmembrane transporter activity"/>
    <property type="evidence" value="ECO:0007669"/>
    <property type="project" value="InterPro"/>
</dbReference>
<evidence type="ECO:0000256" key="5">
    <source>
        <dbReference type="ARBA" id="ARBA00023136"/>
    </source>
</evidence>
<feature type="compositionally biased region" description="Polar residues" evidence="6">
    <location>
        <begin position="438"/>
        <end position="448"/>
    </location>
</feature>
<feature type="transmembrane region" description="Helical" evidence="7">
    <location>
        <begin position="223"/>
        <end position="242"/>
    </location>
</feature>
<dbReference type="PROSITE" id="PS50850">
    <property type="entry name" value="MFS"/>
    <property type="match status" value="1"/>
</dbReference>
<evidence type="ECO:0000256" key="1">
    <source>
        <dbReference type="ARBA" id="ARBA00004141"/>
    </source>
</evidence>
<feature type="domain" description="Major facilitator superfamily (MFS) profile" evidence="8">
    <location>
        <begin position="1"/>
        <end position="363"/>
    </location>
</feature>
<keyword evidence="3 7" id="KW-0812">Transmembrane</keyword>
<dbReference type="Pfam" id="PF07690">
    <property type="entry name" value="MFS_1"/>
    <property type="match status" value="1"/>
</dbReference>
<dbReference type="EMBL" id="CAUJNA010002890">
    <property type="protein sequence ID" value="CAJ1394595.1"/>
    <property type="molecule type" value="Genomic_DNA"/>
</dbReference>
<organism evidence="9 10">
    <name type="scientific">Effrenium voratum</name>
    <dbReference type="NCBI Taxonomy" id="2562239"/>
    <lineage>
        <taxon>Eukaryota</taxon>
        <taxon>Sar</taxon>
        <taxon>Alveolata</taxon>
        <taxon>Dinophyceae</taxon>
        <taxon>Suessiales</taxon>
        <taxon>Symbiodiniaceae</taxon>
        <taxon>Effrenium</taxon>
    </lineage>
</organism>
<gene>
    <name evidence="9" type="ORF">EVOR1521_LOCUS19213</name>
</gene>
<dbReference type="PRINTS" id="PR01035">
    <property type="entry name" value="TCRTETA"/>
</dbReference>
<feature type="transmembrane region" description="Helical" evidence="7">
    <location>
        <begin position="135"/>
        <end position="155"/>
    </location>
</feature>
<feature type="transmembrane region" description="Helical" evidence="7">
    <location>
        <begin position="104"/>
        <end position="123"/>
    </location>
</feature>
<name>A0AA36N189_9DINO</name>
<protein>
    <recommendedName>
        <fullName evidence="8">Major facilitator superfamily (MFS) profile domain-containing protein</fullName>
    </recommendedName>
</protein>
<dbReference type="AlphaFoldDB" id="A0AA36N189"/>
<evidence type="ECO:0000256" key="2">
    <source>
        <dbReference type="ARBA" id="ARBA00022448"/>
    </source>
</evidence>
<evidence type="ECO:0000256" key="7">
    <source>
        <dbReference type="SAM" id="Phobius"/>
    </source>
</evidence>
<evidence type="ECO:0000313" key="9">
    <source>
        <dbReference type="EMBL" id="CAJ1394595.1"/>
    </source>
</evidence>
<dbReference type="GO" id="GO:0016020">
    <property type="term" value="C:membrane"/>
    <property type="evidence" value="ECO:0007669"/>
    <property type="project" value="UniProtKB-SubCell"/>
</dbReference>
<feature type="transmembrane region" description="Helical" evidence="7">
    <location>
        <begin position="65"/>
        <end position="84"/>
    </location>
</feature>
<dbReference type="InterPro" id="IPR011701">
    <property type="entry name" value="MFS"/>
</dbReference>
<comment type="caution">
    <text evidence="9">The sequence shown here is derived from an EMBL/GenBank/DDBJ whole genome shotgun (WGS) entry which is preliminary data.</text>
</comment>
<feature type="transmembrane region" description="Helical" evidence="7">
    <location>
        <begin position="181"/>
        <end position="202"/>
    </location>
</feature>
<proteinExistence type="predicted"/>
<evidence type="ECO:0000259" key="8">
    <source>
        <dbReference type="PROSITE" id="PS50850"/>
    </source>
</evidence>
<evidence type="ECO:0000256" key="4">
    <source>
        <dbReference type="ARBA" id="ARBA00022989"/>
    </source>
</evidence>
<reference evidence="9" key="1">
    <citation type="submission" date="2023-08" db="EMBL/GenBank/DDBJ databases">
        <authorList>
            <person name="Chen Y."/>
            <person name="Shah S."/>
            <person name="Dougan E. K."/>
            <person name="Thang M."/>
            <person name="Chan C."/>
        </authorList>
    </citation>
    <scope>NUCLEOTIDE SEQUENCE</scope>
</reference>
<feature type="region of interest" description="Disordered" evidence="6">
    <location>
        <begin position="426"/>
        <end position="448"/>
    </location>
</feature>
<dbReference type="SUPFAM" id="SSF103473">
    <property type="entry name" value="MFS general substrate transporter"/>
    <property type="match status" value="1"/>
</dbReference>
<evidence type="ECO:0000256" key="3">
    <source>
        <dbReference type="ARBA" id="ARBA00022692"/>
    </source>
</evidence>
<dbReference type="Gene3D" id="1.20.1250.20">
    <property type="entry name" value="MFS general substrate transporter like domains"/>
    <property type="match status" value="1"/>
</dbReference>
<dbReference type="InterPro" id="IPR036259">
    <property type="entry name" value="MFS_trans_sf"/>
</dbReference>
<dbReference type="PANTHER" id="PTHR23504">
    <property type="entry name" value="MAJOR FACILITATOR SUPERFAMILY DOMAIN-CONTAINING PROTEIN 10"/>
    <property type="match status" value="1"/>
</dbReference>
<feature type="transmembrane region" description="Helical" evidence="7">
    <location>
        <begin position="40"/>
        <end position="58"/>
    </location>
</feature>
<comment type="subcellular location">
    <subcellularLocation>
        <location evidence="1">Membrane</location>
        <topology evidence="1">Multi-pass membrane protein</topology>
    </subcellularLocation>
</comment>
<accession>A0AA36N189</accession>
<dbReference type="InterPro" id="IPR001958">
    <property type="entry name" value="Tet-R_TetA/multi-R_MdtG-like"/>
</dbReference>
<evidence type="ECO:0000313" key="10">
    <source>
        <dbReference type="Proteomes" id="UP001178507"/>
    </source>
</evidence>
<dbReference type="InterPro" id="IPR020846">
    <property type="entry name" value="MFS_dom"/>
</dbReference>
<feature type="compositionally biased region" description="Polar residues" evidence="6">
    <location>
        <begin position="461"/>
        <end position="471"/>
    </location>
</feature>
<keyword evidence="5 7" id="KW-0472">Membrane</keyword>
<sequence>MAKGCQAFHYSMISSAYAACQMLSSPILGSLSDRIGRRPILLSCLAMTSVVYLLMANVQTIFQLLCARAALGLCSGAATVEVALVSDLTSKSERVFWVNMQARLQSAGCILGPAIGGMVAPYSRIRLETHFEFEHLCYSIALLVLVNFIIGAIFFTRPPPVPRVQVCEEQDRPKSGNPFGFMQGAATILLLACFMDAFSLAVSDGPEAYFLHDKFGFEPRQQATFMMICSGSSLLWGTLAPYVVGLFPPKLCCVFFSLCSSSIMVLMSLCREWWTPYLYSALFGCSVTIVEVATKTSLVGRLVPERHQGAVYGTAQGLLNLGYSLGPLVGGAIYVDSLGLPYEVSACCLVISALVYLSLPSSMSQGGSPLLDTEESATEQALAHWSNQAPLPAKRIGAVLSAEKARRVYFVCPELYEAYRAQQDSLNRRHSSGEPGQGPTTSPKTVRSNTISSFTTTAFGMTSASNASRSEPQICRHQDSM</sequence>
<feature type="transmembrane region" description="Helical" evidence="7">
    <location>
        <begin position="7"/>
        <end position="28"/>
    </location>
</feature>